<evidence type="ECO:0000313" key="2">
    <source>
        <dbReference type="Proteomes" id="UP001243375"/>
    </source>
</evidence>
<accession>A0ACC2WJ99</accession>
<comment type="caution">
    <text evidence="1">The sequence shown here is derived from an EMBL/GenBank/DDBJ whole genome shotgun (WGS) entry which is preliminary data.</text>
</comment>
<evidence type="ECO:0000313" key="1">
    <source>
        <dbReference type="EMBL" id="KAJ9111804.1"/>
    </source>
</evidence>
<sequence length="585" mass="67189">MSRRVSRKAKATTPDDDEDMEPPVDVHHMMQELQALKINVAESQDNMAALIDDKIEQVENMLIAQLNDELNDALTRPATVELLRESLHLEPYDENAIGANVARNRRRVGEPVSVELQQLVHHHYHRLLKKPRAKPFHWPELPKVSDEVGSVHHWPRPSGHTEAQPVTIAVSDVAADDKIVKDAFKKRIDIKWPTANASTATQARARAHRSHSSGSQRSPSTASDDQGQERQDSVGRTIEAWRPDWLNDGAISSTLFREQVIELCQATVALVPEIRQHSVAAITAEVDTYWANSKLAYQQQMLENKRVSLQKSRRRDRRRQRAERALSDRYDKISRSPLKYIADFSRLKMAITGADSWRPELLSDDEEGLFTKSSQLDERELYYRESTNAPTQYDKAKIWESREAFWMTDECRLAGILLDEFVRKQKPNVTPVFHVPYDATQKDIRLSTQWPTIREQDDQGRPKSGSPGSKSGPEGFVIYRFMVDHQKVERLPGYQSWQEKLYPDPASDDALPENPITGLPVPTITLQEACARPEFVKMGLWAEAKAQHRQFRIKRDPEEVLEERYRKLIAPPAQEEDEEQEHTEF</sequence>
<organism evidence="1 2">
    <name type="scientific">Naganishia vaughanmartiniae</name>
    <dbReference type="NCBI Taxonomy" id="1424756"/>
    <lineage>
        <taxon>Eukaryota</taxon>
        <taxon>Fungi</taxon>
        <taxon>Dikarya</taxon>
        <taxon>Basidiomycota</taxon>
        <taxon>Agaricomycotina</taxon>
        <taxon>Tremellomycetes</taxon>
        <taxon>Filobasidiales</taxon>
        <taxon>Filobasidiaceae</taxon>
        <taxon>Naganishia</taxon>
    </lineage>
</organism>
<reference evidence="1" key="1">
    <citation type="submission" date="2023-04" db="EMBL/GenBank/DDBJ databases">
        <title>Draft Genome sequencing of Naganishia species isolated from polar environments using Oxford Nanopore Technology.</title>
        <authorList>
            <person name="Leo P."/>
            <person name="Venkateswaran K."/>
        </authorList>
    </citation>
    <scope>NUCLEOTIDE SEQUENCE</scope>
    <source>
        <strain evidence="1">MNA-CCFEE 5425</strain>
    </source>
</reference>
<name>A0ACC2WJ99_9TREE</name>
<gene>
    <name evidence="1" type="ORF">QFC22_006463</name>
</gene>
<keyword evidence="2" id="KW-1185">Reference proteome</keyword>
<dbReference type="EMBL" id="JASBWU010000028">
    <property type="protein sequence ID" value="KAJ9111804.1"/>
    <property type="molecule type" value="Genomic_DNA"/>
</dbReference>
<dbReference type="Proteomes" id="UP001243375">
    <property type="component" value="Unassembled WGS sequence"/>
</dbReference>
<proteinExistence type="predicted"/>
<protein>
    <submittedName>
        <fullName evidence="1">Uncharacterized protein</fullName>
    </submittedName>
</protein>